<name>W1P178_AMBTC</name>
<dbReference type="OrthoDB" id="271595at2759"/>
<dbReference type="AlphaFoldDB" id="W1P178"/>
<keyword evidence="5" id="KW-1185">Reference proteome</keyword>
<dbReference type="Gene3D" id="2.60.120.590">
    <property type="entry name" value="Alpha-ketoglutarate-dependent dioxygenase AlkB-like"/>
    <property type="match status" value="1"/>
</dbReference>
<proteinExistence type="inferred from homology"/>
<gene>
    <name evidence="4" type="ORF">AMTR_s00090p00120450</name>
</gene>
<evidence type="ECO:0000313" key="4">
    <source>
        <dbReference type="EMBL" id="ERN01658.1"/>
    </source>
</evidence>
<dbReference type="SMR" id="W1P178"/>
<dbReference type="eggNOG" id="KOG4176">
    <property type="taxonomic scope" value="Eukaryota"/>
</dbReference>
<organism evidence="4 5">
    <name type="scientific">Amborella trichopoda</name>
    <dbReference type="NCBI Taxonomy" id="13333"/>
    <lineage>
        <taxon>Eukaryota</taxon>
        <taxon>Viridiplantae</taxon>
        <taxon>Streptophyta</taxon>
        <taxon>Embryophyta</taxon>
        <taxon>Tracheophyta</taxon>
        <taxon>Spermatophyta</taxon>
        <taxon>Magnoliopsida</taxon>
        <taxon>Amborellales</taxon>
        <taxon>Amborellaceae</taxon>
        <taxon>Amborella</taxon>
    </lineage>
</organism>
<evidence type="ECO:0000256" key="1">
    <source>
        <dbReference type="ARBA" id="ARBA00007879"/>
    </source>
</evidence>
<dbReference type="GO" id="GO:0003729">
    <property type="term" value="F:mRNA binding"/>
    <property type="evidence" value="ECO:0007669"/>
    <property type="project" value="InterPro"/>
</dbReference>
<feature type="region of interest" description="Disordered" evidence="2">
    <location>
        <begin position="323"/>
        <end position="360"/>
    </location>
</feature>
<evidence type="ECO:0000259" key="3">
    <source>
        <dbReference type="PROSITE" id="PS51471"/>
    </source>
</evidence>
<dbReference type="KEGG" id="atr:18429743"/>
<dbReference type="Pfam" id="PF13532">
    <property type="entry name" value="2OG-FeII_Oxy_2"/>
    <property type="match status" value="1"/>
</dbReference>
<dbReference type="EMBL" id="KI394757">
    <property type="protein sequence ID" value="ERN01658.1"/>
    <property type="molecule type" value="Genomic_DNA"/>
</dbReference>
<feature type="domain" description="Fe2OG dioxygenase" evidence="3">
    <location>
        <begin position="202"/>
        <end position="299"/>
    </location>
</feature>
<dbReference type="InterPro" id="IPR044842">
    <property type="entry name" value="ALKBH9B/ALKBH10B-like"/>
</dbReference>
<evidence type="ECO:0000256" key="2">
    <source>
        <dbReference type="SAM" id="MobiDB-lite"/>
    </source>
</evidence>
<dbReference type="PROSITE" id="PS51471">
    <property type="entry name" value="FE2OG_OXY"/>
    <property type="match status" value="1"/>
</dbReference>
<dbReference type="OMA" id="HHDFARP"/>
<dbReference type="Gramene" id="ERN01658">
    <property type="protein sequence ID" value="ERN01658"/>
    <property type="gene ID" value="AMTR_s00090p00120450"/>
</dbReference>
<dbReference type="PANTHER" id="PTHR31447:SF1">
    <property type="entry name" value="OS06G0138200 PROTEIN"/>
    <property type="match status" value="1"/>
</dbReference>
<reference evidence="5" key="1">
    <citation type="journal article" date="2013" name="Science">
        <title>The Amborella genome and the evolution of flowering plants.</title>
        <authorList>
            <consortium name="Amborella Genome Project"/>
        </authorList>
    </citation>
    <scope>NUCLEOTIDE SEQUENCE [LARGE SCALE GENOMIC DNA]</scope>
</reference>
<accession>W1P178</accession>
<dbReference type="HOGENOM" id="CLU_016191_2_0_1"/>
<dbReference type="PANTHER" id="PTHR31447">
    <property type="entry name" value="HYDROXYPROLINE-RICH GLYCOPROTEIN FAMILY PROTEIN-RELATED"/>
    <property type="match status" value="1"/>
</dbReference>
<dbReference type="InterPro" id="IPR037151">
    <property type="entry name" value="AlkB-like_sf"/>
</dbReference>
<dbReference type="InterPro" id="IPR005123">
    <property type="entry name" value="Oxoglu/Fe-dep_dioxygenase_dom"/>
</dbReference>
<dbReference type="Proteomes" id="UP000017836">
    <property type="component" value="Unassembled WGS sequence"/>
</dbReference>
<dbReference type="GO" id="GO:0032451">
    <property type="term" value="F:demethylase activity"/>
    <property type="evidence" value="ECO:0007669"/>
    <property type="project" value="InterPro"/>
</dbReference>
<feature type="compositionally biased region" description="Basic and acidic residues" evidence="2">
    <location>
        <begin position="334"/>
        <end position="350"/>
    </location>
</feature>
<dbReference type="InterPro" id="IPR027450">
    <property type="entry name" value="AlkB-like"/>
</dbReference>
<sequence length="360" mass="40370">MGVVSNVSGEGGGLEVSNLSETIAFLTKGLCRGCTDVLSARIRQTLGIMDPDSSNGGSKFHETSMSRDERERIRFMQVQRKKAYVCLERVNGRLVNILQGLELHTGVFSVAEQKKIVNYVYNLQEMGRKKQLKVRTYSEPRKWMPGKGRVTIQFGCCYNYAVDKNGNPPGSIRDEKVDPIPPIFKTMIKRMVRWRILPTTCVPDSCIVNIYDKGDCIPPHIDHLDFVRPFCMVSFLSECSILFGSNLKILGPGEFGGSFSIPLPVGSVLILNGNGTNLAKHSVPGVPAKRTSITFRKMDRRKLPYNFSHDPELEGIFPYDPNQSLPQSPSWHPSEPRFNDLSEGRGESDANTRPLKRRAY</sequence>
<dbReference type="GO" id="GO:0006402">
    <property type="term" value="P:mRNA catabolic process"/>
    <property type="evidence" value="ECO:0007669"/>
    <property type="project" value="InterPro"/>
</dbReference>
<evidence type="ECO:0000313" key="5">
    <source>
        <dbReference type="Proteomes" id="UP000017836"/>
    </source>
</evidence>
<comment type="similarity">
    <text evidence="1">Belongs to the alkB family.</text>
</comment>
<protein>
    <recommendedName>
        <fullName evidence="3">Fe2OG dioxygenase domain-containing protein</fullName>
    </recommendedName>
</protein>
<dbReference type="SUPFAM" id="SSF51197">
    <property type="entry name" value="Clavaminate synthase-like"/>
    <property type="match status" value="1"/>
</dbReference>